<feature type="compositionally biased region" description="Polar residues" evidence="1">
    <location>
        <begin position="342"/>
        <end position="364"/>
    </location>
</feature>
<feature type="compositionally biased region" description="Basic and acidic residues" evidence="1">
    <location>
        <begin position="310"/>
        <end position="328"/>
    </location>
</feature>
<evidence type="ECO:0000256" key="1">
    <source>
        <dbReference type="SAM" id="MobiDB-lite"/>
    </source>
</evidence>
<keyword evidence="3" id="KW-1185">Reference proteome</keyword>
<comment type="caution">
    <text evidence="2">The sequence shown here is derived from an EMBL/GenBank/DDBJ whole genome shotgun (WGS) entry which is preliminary data.</text>
</comment>
<gene>
    <name evidence="2" type="ORF">Daus18300_011206</name>
</gene>
<accession>A0ABR3W7F2</accession>
<evidence type="ECO:0000313" key="2">
    <source>
        <dbReference type="EMBL" id="KAL1855205.1"/>
    </source>
</evidence>
<dbReference type="EMBL" id="JAWRVE010000133">
    <property type="protein sequence ID" value="KAL1855205.1"/>
    <property type="molecule type" value="Genomic_DNA"/>
</dbReference>
<proteinExistence type="predicted"/>
<dbReference type="Proteomes" id="UP001583177">
    <property type="component" value="Unassembled WGS sequence"/>
</dbReference>
<reference evidence="2 3" key="1">
    <citation type="journal article" date="2024" name="IMA Fungus">
        <title>IMA Genome - F19 : A genome assembly and annotation guide to empower mycologists, including annotated draft genome sequences of Ceratocystis pirilliformis, Diaporthe australafricana, Fusarium ophioides, Paecilomyces lecythidis, and Sporothrix stenoceras.</title>
        <authorList>
            <person name="Aylward J."/>
            <person name="Wilson A.M."/>
            <person name="Visagie C.M."/>
            <person name="Spraker J."/>
            <person name="Barnes I."/>
            <person name="Buitendag C."/>
            <person name="Ceriani C."/>
            <person name="Del Mar Angel L."/>
            <person name="du Plessis D."/>
            <person name="Fuchs T."/>
            <person name="Gasser K."/>
            <person name="Kramer D."/>
            <person name="Li W."/>
            <person name="Munsamy K."/>
            <person name="Piso A."/>
            <person name="Price J.L."/>
            <person name="Sonnekus B."/>
            <person name="Thomas C."/>
            <person name="van der Nest A."/>
            <person name="van Dijk A."/>
            <person name="van Heerden A."/>
            <person name="van Vuuren N."/>
            <person name="Yilmaz N."/>
            <person name="Duong T.A."/>
            <person name="van der Merwe N.A."/>
            <person name="Wingfield M.J."/>
            <person name="Wingfield B.D."/>
        </authorList>
    </citation>
    <scope>NUCLEOTIDE SEQUENCE [LARGE SCALE GENOMIC DNA]</scope>
    <source>
        <strain evidence="2 3">CMW 18300</strain>
    </source>
</reference>
<name>A0ABR3W7F2_9PEZI</name>
<organism evidence="2 3">
    <name type="scientific">Diaporthe australafricana</name>
    <dbReference type="NCBI Taxonomy" id="127596"/>
    <lineage>
        <taxon>Eukaryota</taxon>
        <taxon>Fungi</taxon>
        <taxon>Dikarya</taxon>
        <taxon>Ascomycota</taxon>
        <taxon>Pezizomycotina</taxon>
        <taxon>Sordariomycetes</taxon>
        <taxon>Sordariomycetidae</taxon>
        <taxon>Diaporthales</taxon>
        <taxon>Diaporthaceae</taxon>
        <taxon>Diaporthe</taxon>
    </lineage>
</organism>
<evidence type="ECO:0000313" key="3">
    <source>
        <dbReference type="Proteomes" id="UP001583177"/>
    </source>
</evidence>
<feature type="region of interest" description="Disordered" evidence="1">
    <location>
        <begin position="310"/>
        <end position="373"/>
    </location>
</feature>
<sequence>MAYVYDEEEVDTSFDLILEENTVGSGESGVVLKAPHTIHGTNLGGEEQSTCLADSDLGKDRVVVKCDMTQIVHGSMTRGGSPATLVVFQFRFISRVPDARIKSADITLHFPAGKVRYIVPEETSFVMRSTTTREISHSVSPKLQVAGGGFVNVGCDYTLQRKETTGVNNYAQIKGIIRAPRRAGGRWNEHGNRVQWNLWENKQIRSGVPDFMQTALLLERDRPAPGTQEANFIAELSMVVDVDTHTSRKQLSETVKDKIFGDRNQVCEVKFSPRLNKGSSLADADMLDNMRPYIDQQFKLLGLAEQVDGAEKPELSVEKPELSVEKSEPPNNKPEPAIEGSETLQPQKNKSSQYAASVKQTQSGGKEAPGVCTNDSAAEHDVVARPSIGGVLMPDSIGHIAHTEDEPVYLDADSGTELELQEQLDLIRAEVGFVKRLVDLTREERIVLGKLRRIQRR</sequence>
<protein>
    <submittedName>
        <fullName evidence="2">Uncharacterized protein</fullName>
    </submittedName>
</protein>